<dbReference type="InterPro" id="IPR047525">
    <property type="entry name" value="TfoX-like"/>
</dbReference>
<evidence type="ECO:0000259" key="1">
    <source>
        <dbReference type="Pfam" id="PF04993"/>
    </source>
</evidence>
<keyword evidence="3" id="KW-1185">Reference proteome</keyword>
<dbReference type="EMBL" id="CP058350">
    <property type="protein sequence ID" value="QLF70653.1"/>
    <property type="molecule type" value="Genomic_DNA"/>
</dbReference>
<reference evidence="2 3" key="1">
    <citation type="submission" date="2020-06" db="EMBL/GenBank/DDBJ databases">
        <title>Genome sequence of Rhizobium sp strain ADMK78.</title>
        <authorList>
            <person name="Rahi P."/>
        </authorList>
    </citation>
    <scope>NUCLEOTIDE SEQUENCE [LARGE SCALE GENOMIC DNA]</scope>
    <source>
        <strain evidence="2 3">ADMK78</strain>
    </source>
</reference>
<proteinExistence type="predicted"/>
<gene>
    <name evidence="2" type="ORF">FE840_014510</name>
</gene>
<dbReference type="PANTHER" id="PTHR36121:SF1">
    <property type="entry name" value="PROTEIN SXY"/>
    <property type="match status" value="1"/>
</dbReference>
<dbReference type="InterPro" id="IPR007076">
    <property type="entry name" value="TfoX_N"/>
</dbReference>
<protein>
    <submittedName>
        <fullName evidence="2">TfoX/Sxy family protein</fullName>
    </submittedName>
</protein>
<dbReference type="SUPFAM" id="SSF159894">
    <property type="entry name" value="YgaC/TfoX-N like"/>
    <property type="match status" value="1"/>
</dbReference>
<name>A0ABX6QQ16_9HYPH</name>
<evidence type="ECO:0000313" key="3">
    <source>
        <dbReference type="Proteomes" id="UP000308530"/>
    </source>
</evidence>
<dbReference type="Pfam" id="PF04993">
    <property type="entry name" value="TfoX_N"/>
    <property type="match status" value="1"/>
</dbReference>
<dbReference type="PANTHER" id="PTHR36121">
    <property type="entry name" value="PROTEIN SXY"/>
    <property type="match status" value="1"/>
</dbReference>
<dbReference type="Gene3D" id="3.30.1460.30">
    <property type="entry name" value="YgaC/TfoX-N like chaperone"/>
    <property type="match status" value="1"/>
</dbReference>
<organism evidence="2 3">
    <name type="scientific">Peteryoungia desertarenae</name>
    <dbReference type="NCBI Taxonomy" id="1813451"/>
    <lineage>
        <taxon>Bacteria</taxon>
        <taxon>Pseudomonadati</taxon>
        <taxon>Pseudomonadota</taxon>
        <taxon>Alphaproteobacteria</taxon>
        <taxon>Hyphomicrobiales</taxon>
        <taxon>Rhizobiaceae</taxon>
        <taxon>Peteryoungia</taxon>
    </lineage>
</organism>
<dbReference type="Proteomes" id="UP000308530">
    <property type="component" value="Chromosome"/>
</dbReference>
<sequence length="107" mass="11689">MDKAEIEDLFAELGSVSVRRMFGGHGVYHQGLIIAVEVDGEILLKADAETAPLFEAAGAQRWAYAGKKGKPISMPYWSVPDYAADDPEDSARWARLAFEASMRAAKT</sequence>
<evidence type="ECO:0000313" key="2">
    <source>
        <dbReference type="EMBL" id="QLF70653.1"/>
    </source>
</evidence>
<dbReference type="RefSeq" id="WP_138286208.1">
    <property type="nucleotide sequence ID" value="NZ_CP058350.1"/>
</dbReference>
<accession>A0ABX6QQ16</accession>
<feature type="domain" description="TfoX N-terminal" evidence="1">
    <location>
        <begin position="8"/>
        <end position="100"/>
    </location>
</feature>